<name>A0A0E9TLT2_ANGAN</name>
<dbReference type="AlphaFoldDB" id="A0A0E9TLT2"/>
<sequence length="39" mass="4655">MNHSIIMGYISSFFIHYSDKKFTKPIQYTLALLESKRVF</sequence>
<organism evidence="1">
    <name type="scientific">Anguilla anguilla</name>
    <name type="common">European freshwater eel</name>
    <name type="synonym">Muraena anguilla</name>
    <dbReference type="NCBI Taxonomy" id="7936"/>
    <lineage>
        <taxon>Eukaryota</taxon>
        <taxon>Metazoa</taxon>
        <taxon>Chordata</taxon>
        <taxon>Craniata</taxon>
        <taxon>Vertebrata</taxon>
        <taxon>Euteleostomi</taxon>
        <taxon>Actinopterygii</taxon>
        <taxon>Neopterygii</taxon>
        <taxon>Teleostei</taxon>
        <taxon>Anguilliformes</taxon>
        <taxon>Anguillidae</taxon>
        <taxon>Anguilla</taxon>
    </lineage>
</organism>
<dbReference type="EMBL" id="GBXM01054165">
    <property type="protein sequence ID" value="JAH54412.1"/>
    <property type="molecule type" value="Transcribed_RNA"/>
</dbReference>
<protein>
    <submittedName>
        <fullName evidence="1">Uncharacterized protein</fullName>
    </submittedName>
</protein>
<reference evidence="1" key="1">
    <citation type="submission" date="2014-11" db="EMBL/GenBank/DDBJ databases">
        <authorList>
            <person name="Amaro Gonzalez C."/>
        </authorList>
    </citation>
    <scope>NUCLEOTIDE SEQUENCE</scope>
</reference>
<proteinExistence type="predicted"/>
<evidence type="ECO:0000313" key="1">
    <source>
        <dbReference type="EMBL" id="JAH54412.1"/>
    </source>
</evidence>
<reference evidence="1" key="2">
    <citation type="journal article" date="2015" name="Fish Shellfish Immunol.">
        <title>Early steps in the European eel (Anguilla anguilla)-Vibrio vulnificus interaction in the gills: Role of the RtxA13 toxin.</title>
        <authorList>
            <person name="Callol A."/>
            <person name="Pajuelo D."/>
            <person name="Ebbesson L."/>
            <person name="Teles M."/>
            <person name="MacKenzie S."/>
            <person name="Amaro C."/>
        </authorList>
    </citation>
    <scope>NUCLEOTIDE SEQUENCE</scope>
</reference>
<accession>A0A0E9TLT2</accession>